<evidence type="ECO:0000256" key="1">
    <source>
        <dbReference type="ARBA" id="ARBA00093462"/>
    </source>
</evidence>
<dbReference type="InterPro" id="IPR036388">
    <property type="entry name" value="WH-like_DNA-bd_sf"/>
</dbReference>
<evidence type="ECO:0000259" key="2">
    <source>
        <dbReference type="Pfam" id="PF07261"/>
    </source>
</evidence>
<accession>A0ABU0CMG7</accession>
<dbReference type="Pfam" id="PF07261">
    <property type="entry name" value="DnaB_2"/>
    <property type="match status" value="1"/>
</dbReference>
<dbReference type="SUPFAM" id="SSF158499">
    <property type="entry name" value="DnaD domain-like"/>
    <property type="match status" value="1"/>
</dbReference>
<reference evidence="4 5" key="1">
    <citation type="submission" date="2023-07" db="EMBL/GenBank/DDBJ databases">
        <title>Genomic Encyclopedia of Type Strains, Phase IV (KMG-IV): sequencing the most valuable type-strain genomes for metagenomic binning, comparative biology and taxonomic classification.</title>
        <authorList>
            <person name="Goeker M."/>
        </authorList>
    </citation>
    <scope>NUCLEOTIDE SEQUENCE [LARGE SCALE GENOMIC DNA]</scope>
    <source>
        <strain evidence="4 5">DSM 17740</strain>
    </source>
</reference>
<proteinExistence type="inferred from homology"/>
<dbReference type="Gene3D" id="1.10.10.10">
    <property type="entry name" value="Winged helix-like DNA-binding domain superfamily/Winged helix DNA-binding domain"/>
    <property type="match status" value="1"/>
</dbReference>
<keyword evidence="5" id="KW-1185">Reference proteome</keyword>
<name>A0ABU0CMG7_9BACI</name>
<dbReference type="Proteomes" id="UP001232445">
    <property type="component" value="Unassembled WGS sequence"/>
</dbReference>
<evidence type="ECO:0000313" key="4">
    <source>
        <dbReference type="EMBL" id="MDQ0337612.1"/>
    </source>
</evidence>
<dbReference type="EMBL" id="JAUSUQ010000001">
    <property type="protein sequence ID" value="MDQ0337612.1"/>
    <property type="molecule type" value="Genomic_DNA"/>
</dbReference>
<evidence type="ECO:0000313" key="5">
    <source>
        <dbReference type="Proteomes" id="UP001232445"/>
    </source>
</evidence>
<dbReference type="InterPro" id="IPR053843">
    <property type="entry name" value="DnaD_N"/>
</dbReference>
<dbReference type="InterPro" id="IPR053162">
    <property type="entry name" value="DnaD"/>
</dbReference>
<dbReference type="InterPro" id="IPR034829">
    <property type="entry name" value="DnaD-like_sf"/>
</dbReference>
<feature type="domain" description="DnaD N-terminal" evidence="3">
    <location>
        <begin position="18"/>
        <end position="116"/>
    </location>
</feature>
<feature type="domain" description="DnaB/C C-terminal" evidence="2">
    <location>
        <begin position="142"/>
        <end position="215"/>
    </location>
</feature>
<protein>
    <submittedName>
        <fullName evidence="4">DNA replication protein</fullName>
    </submittedName>
</protein>
<sequence length="245" mass="29078">MISVHEWAKWMNKGNASIPHLLLENYKKLHLSDTEMMLLIHIHAFVSEGISFPSIKQLEERMTCSQAELTRMLNRLRKERFLDIRSNLDENNRVVEHFSLEPLWEKLCRYLTINVEEVAAAKERDVWPAEVERPEAAEGLIFKRFEQEFGRPLSPMECETITTWLDEDQLDPHIILLALKEAVIANKRSLRYIDKILLDWQKNGLRSVEAVRDHIKQFRRQQASKTGKTEYNETVEFPFYNWLER</sequence>
<dbReference type="Gene3D" id="1.10.10.630">
    <property type="entry name" value="DnaD domain-like"/>
    <property type="match status" value="1"/>
</dbReference>
<dbReference type="InterPro" id="IPR036390">
    <property type="entry name" value="WH_DNA-bd_sf"/>
</dbReference>
<comment type="caution">
    <text evidence="4">The sequence shown here is derived from an EMBL/GenBank/DDBJ whole genome shotgun (WGS) entry which is preliminary data.</text>
</comment>
<dbReference type="Pfam" id="PF21984">
    <property type="entry name" value="DnaD_N"/>
    <property type="match status" value="1"/>
</dbReference>
<dbReference type="PANTHER" id="PTHR37293:SF6">
    <property type="entry name" value="DNA REPLICATION PROTEIN DNAD"/>
    <property type="match status" value="1"/>
</dbReference>
<evidence type="ECO:0000259" key="3">
    <source>
        <dbReference type="Pfam" id="PF21984"/>
    </source>
</evidence>
<comment type="similarity">
    <text evidence="1">Belongs to the DnaB/DnaD family.</text>
</comment>
<organism evidence="4 5">
    <name type="scientific">Caldalkalibacillus uzonensis</name>
    <dbReference type="NCBI Taxonomy" id="353224"/>
    <lineage>
        <taxon>Bacteria</taxon>
        <taxon>Bacillati</taxon>
        <taxon>Bacillota</taxon>
        <taxon>Bacilli</taxon>
        <taxon>Bacillales</taxon>
        <taxon>Bacillaceae</taxon>
        <taxon>Caldalkalibacillus</taxon>
    </lineage>
</organism>
<dbReference type="NCBIfam" id="TIGR01446">
    <property type="entry name" value="DnaD_dom"/>
    <property type="match status" value="1"/>
</dbReference>
<dbReference type="InterPro" id="IPR006343">
    <property type="entry name" value="DnaB/C_C"/>
</dbReference>
<dbReference type="RefSeq" id="WP_307334851.1">
    <property type="nucleotide sequence ID" value="NZ_JAUSUQ010000001.1"/>
</dbReference>
<gene>
    <name evidence="4" type="ORF">J2S00_000382</name>
</gene>
<dbReference type="PANTHER" id="PTHR37293">
    <property type="entry name" value="PHAGE REPLICATION PROTEIN-RELATED"/>
    <property type="match status" value="1"/>
</dbReference>
<dbReference type="SUPFAM" id="SSF46785">
    <property type="entry name" value="Winged helix' DNA-binding domain"/>
    <property type="match status" value="1"/>
</dbReference>